<organism evidence="4 5">
    <name type="scientific">Mucor circinelloides f. lusitanicus</name>
    <name type="common">Mucor racemosus var. lusitanicus</name>
    <dbReference type="NCBI Taxonomy" id="29924"/>
    <lineage>
        <taxon>Eukaryota</taxon>
        <taxon>Fungi</taxon>
        <taxon>Fungi incertae sedis</taxon>
        <taxon>Mucoromycota</taxon>
        <taxon>Mucoromycotina</taxon>
        <taxon>Mucoromycetes</taxon>
        <taxon>Mucorales</taxon>
        <taxon>Mucorineae</taxon>
        <taxon>Mucoraceae</taxon>
        <taxon>Mucor</taxon>
    </lineage>
</organism>
<dbReference type="Gene3D" id="3.30.420.10">
    <property type="entry name" value="Ribonuclease H-like superfamily/Ribonuclease H"/>
    <property type="match status" value="1"/>
</dbReference>
<evidence type="ECO:0000313" key="5">
    <source>
        <dbReference type="Proteomes" id="UP000469890"/>
    </source>
</evidence>
<reference evidence="4 5" key="1">
    <citation type="submission" date="2019-09" db="EMBL/GenBank/DDBJ databases">
        <authorList>
            <consortium name="DOE Joint Genome Institute"/>
            <person name="Mondo S.J."/>
            <person name="Navarro-Mendoza M.I."/>
            <person name="Perez-Arques C."/>
            <person name="Panchal S."/>
            <person name="Nicolas F.E."/>
            <person name="Ganguly P."/>
            <person name="Pangilinan J."/>
            <person name="Grigoriev I."/>
            <person name="Heitman J."/>
            <person name="Sanya K."/>
            <person name="Garre V."/>
        </authorList>
    </citation>
    <scope>NUCLEOTIDE SEQUENCE [LARGE SCALE GENOMIC DNA]</scope>
    <source>
        <strain evidence="4 5">MU402</strain>
    </source>
</reference>
<evidence type="ECO:0000256" key="1">
    <source>
        <dbReference type="SAM" id="Coils"/>
    </source>
</evidence>
<dbReference type="GO" id="GO:0003676">
    <property type="term" value="F:nucleic acid binding"/>
    <property type="evidence" value="ECO:0007669"/>
    <property type="project" value="InterPro"/>
</dbReference>
<feature type="coiled-coil region" evidence="1">
    <location>
        <begin position="71"/>
        <end position="264"/>
    </location>
</feature>
<feature type="domain" description="3'-5' exonuclease" evidence="3">
    <location>
        <begin position="1061"/>
        <end position="1251"/>
    </location>
</feature>
<dbReference type="Proteomes" id="UP000469890">
    <property type="component" value="Unassembled WGS sequence"/>
</dbReference>
<keyword evidence="1" id="KW-0175">Coiled coil</keyword>
<sequence length="1315" mass="147303">MSSNFPHELEPCLARLGTTPEDKPAFIKEVYAVDDIETLRQIIIRKERERQSIANDLEVAARIGLVISETNEAIQLKLEHLERENKMFQDELRLRANNTKKDINAVNATNEGLLLSEEEEKIYLTQELDQARRELTKFRREMDGLSAQLNDMASEMVDSRSKVSVYAKRLAEVEQKLAATRDVNTNLQALLDKALTSQKQSSSNTSHLVKNIQMDLSRVVSENEQLRARIAELENQQIECEEKLAAMVIQAQEYAARLEQAQDTIHSLSEPKLLDEDDFPSMSQHSGFNSFSVSSQDGTKETEITKGPVFSAEFRQEMQKEIERNLNLRNEIRHRIITADSTNADKKKSQEGLKYLVSERENAGLASLSTSTSSSTNSSILSTVMKKEMIHTTAAAPNTLQASSPSPSNTVVEEEPKAPVLRPASFLTGFGGFGSETGLGIGGNFITRGIPPRGAFAATSGDLESDSSEEEWVIGAISDTKQKPKAYLPAASKPFQPAASLNSTSSLSVAPSTKSTVSSTKLPVQSEIKSNSNTPAPVAIVPSSTHISNEELVDICKKMDAACLVNRLVNVYKSVEIYIRIREIETGSVIESRLKDYLHYCGDPCDFILNTLVTLSNYFADNSKNKDLTSKFRRLLASSLCSALAKFLNTPLEQKIEQCKARLQPEQLQHQQRSQTQDSSGEVDLISFADDDHDEKQPQDVDLITFDDVDPNSMAMEHASDEDDDDVDEDDDDEDDEDEEHVITLAEMLGMPEDVFDRYTLTRDHQLKLVRTIDTIPSPVVVYYAMDVFDLPALIASGCELEDDGLKLCRCLMKHGYYDEAVATIRKLALFSRFPPDTTADHFFTAGHGMCLPSLYADHPDLQKQLLSFINKQLRFNYAGNLDVVPQIYLKDLFDGTDKTQQLSRLKERKFQKDLVNCGAKIMKELDIQSGDDYYFILLSQRYACLRYILAQRAIQQLEDDDTSIDASSNFNGLIDLVCEDDPVLARLAIKELIDTGDVVAPPYFASLYKQQEFYCRYNALPLNQRLLGVVKGEQLSRHRTQFARKKPVKTQSEHFYRLSPYVKRVLVDSEATLLRMKGILTSTTVCGLDTEWVPAFAKTGFVKTALMQIASDIDGYVFLVDLKTIFEPQNAHLYRLTEDILRNLFESETTVKLAFDFAGDLDLLHQSMPSSNKWKIEELVDLKNIKTLDGKAVAGGLAGVVNLFLNVSLNKRQQLSNWEKRPLTEEQIVYGACDACCLLDVYYVLCQRNHPFVKDLPRSSYLNNTQDHVSPSSLTVGNSASSFYQTEQQPPPLSSFSPAPSFLPSSSVHRASPF</sequence>
<dbReference type="GO" id="GO:0006139">
    <property type="term" value="P:nucleobase-containing compound metabolic process"/>
    <property type="evidence" value="ECO:0007669"/>
    <property type="project" value="InterPro"/>
</dbReference>
<protein>
    <recommendedName>
        <fullName evidence="3">3'-5' exonuclease domain-containing protein</fullName>
    </recommendedName>
</protein>
<dbReference type="InterPro" id="IPR052408">
    <property type="entry name" value="Exonuclease_MUT-7-like"/>
</dbReference>
<evidence type="ECO:0000259" key="3">
    <source>
        <dbReference type="SMART" id="SM00474"/>
    </source>
</evidence>
<dbReference type="SMART" id="SM00474">
    <property type="entry name" value="35EXOc"/>
    <property type="match status" value="1"/>
</dbReference>
<dbReference type="SUPFAM" id="SSF53098">
    <property type="entry name" value="Ribonuclease H-like"/>
    <property type="match status" value="1"/>
</dbReference>
<dbReference type="EMBL" id="JAAECE010000004">
    <property type="protein sequence ID" value="KAF1802131.1"/>
    <property type="molecule type" value="Genomic_DNA"/>
</dbReference>
<dbReference type="InterPro" id="IPR002562">
    <property type="entry name" value="3'-5'_exonuclease_dom"/>
</dbReference>
<feature type="region of interest" description="Disordered" evidence="2">
    <location>
        <begin position="713"/>
        <end position="739"/>
    </location>
</feature>
<dbReference type="InterPro" id="IPR012337">
    <property type="entry name" value="RNaseH-like_sf"/>
</dbReference>
<name>A0A8H4BHH2_MUCCL</name>
<dbReference type="PANTHER" id="PTHR47765">
    <property type="entry name" value="3'-5' EXONUCLEASE DOMAIN-CONTAINING PROTEIN"/>
    <property type="match status" value="1"/>
</dbReference>
<evidence type="ECO:0000256" key="2">
    <source>
        <dbReference type="SAM" id="MobiDB-lite"/>
    </source>
</evidence>
<feature type="region of interest" description="Disordered" evidence="2">
    <location>
        <begin position="1284"/>
        <end position="1315"/>
    </location>
</feature>
<comment type="caution">
    <text evidence="4">The sequence shown here is derived from an EMBL/GenBank/DDBJ whole genome shotgun (WGS) entry which is preliminary data.</text>
</comment>
<dbReference type="GO" id="GO:0008408">
    <property type="term" value="F:3'-5' exonuclease activity"/>
    <property type="evidence" value="ECO:0007669"/>
    <property type="project" value="InterPro"/>
</dbReference>
<dbReference type="Pfam" id="PF01612">
    <property type="entry name" value="DNA_pol_A_exo1"/>
    <property type="match status" value="1"/>
</dbReference>
<feature type="compositionally biased region" description="Low complexity" evidence="2">
    <location>
        <begin position="1295"/>
        <end position="1308"/>
    </location>
</feature>
<evidence type="ECO:0000313" key="4">
    <source>
        <dbReference type="EMBL" id="KAF1802131.1"/>
    </source>
</evidence>
<feature type="compositionally biased region" description="Acidic residues" evidence="2">
    <location>
        <begin position="720"/>
        <end position="739"/>
    </location>
</feature>
<dbReference type="InterPro" id="IPR036397">
    <property type="entry name" value="RNaseH_sf"/>
</dbReference>
<dbReference type="PANTHER" id="PTHR47765:SF2">
    <property type="entry name" value="EXONUCLEASE MUT-7 HOMOLOG"/>
    <property type="match status" value="1"/>
</dbReference>
<gene>
    <name evidence="4" type="ORF">FB192DRAFT_1303929</name>
</gene>
<proteinExistence type="predicted"/>
<accession>A0A8H4BHH2</accession>